<dbReference type="PRINTS" id="PR00359">
    <property type="entry name" value="BP450"/>
</dbReference>
<dbReference type="GO" id="GO:0008395">
    <property type="term" value="F:steroid hydroxylase activity"/>
    <property type="evidence" value="ECO:0007669"/>
    <property type="project" value="TreeGrafter"/>
</dbReference>
<comment type="similarity">
    <text evidence="1 2">Belongs to the cytochrome P450 family.</text>
</comment>
<dbReference type="Proteomes" id="UP000520767">
    <property type="component" value="Unassembled WGS sequence"/>
</dbReference>
<keyword evidence="2" id="KW-0503">Monooxygenase</keyword>
<keyword evidence="2" id="KW-0408">Iron</keyword>
<evidence type="ECO:0000256" key="3">
    <source>
        <dbReference type="SAM" id="MobiDB-lite"/>
    </source>
</evidence>
<dbReference type="PANTHER" id="PTHR46696">
    <property type="entry name" value="P450, PUTATIVE (EUROFUNG)-RELATED"/>
    <property type="match status" value="1"/>
</dbReference>
<dbReference type="GO" id="GO:0005506">
    <property type="term" value="F:iron ion binding"/>
    <property type="evidence" value="ECO:0007669"/>
    <property type="project" value="InterPro"/>
</dbReference>
<dbReference type="Pfam" id="PF00067">
    <property type="entry name" value="p450"/>
    <property type="match status" value="1"/>
</dbReference>
<dbReference type="RefSeq" id="WP_184810272.1">
    <property type="nucleotide sequence ID" value="NZ_JACHJQ010000002.1"/>
</dbReference>
<accession>A0A7W7VDH1</accession>
<dbReference type="EMBL" id="JACHJQ010000002">
    <property type="protein sequence ID" value="MBB4906162.1"/>
    <property type="molecule type" value="Genomic_DNA"/>
</dbReference>
<keyword evidence="2" id="KW-0479">Metal-binding</keyword>
<comment type="caution">
    <text evidence="4">The sequence shown here is derived from an EMBL/GenBank/DDBJ whole genome shotgun (WGS) entry which is preliminary data.</text>
</comment>
<evidence type="ECO:0000313" key="5">
    <source>
        <dbReference type="Proteomes" id="UP000520767"/>
    </source>
</evidence>
<keyword evidence="2" id="KW-0560">Oxidoreductase</keyword>
<keyword evidence="2" id="KW-0349">Heme</keyword>
<evidence type="ECO:0000256" key="1">
    <source>
        <dbReference type="ARBA" id="ARBA00010617"/>
    </source>
</evidence>
<reference evidence="4 5" key="1">
    <citation type="submission" date="2020-08" db="EMBL/GenBank/DDBJ databases">
        <title>Genomic Encyclopedia of Type Strains, Phase III (KMG-III): the genomes of soil and plant-associated and newly described type strains.</title>
        <authorList>
            <person name="Whitman W."/>
        </authorList>
    </citation>
    <scope>NUCLEOTIDE SEQUENCE [LARGE SCALE GENOMIC DNA]</scope>
    <source>
        <strain evidence="4 5">CECT 8960</strain>
    </source>
</reference>
<proteinExistence type="inferred from homology"/>
<dbReference type="InterPro" id="IPR036396">
    <property type="entry name" value="Cyt_P450_sf"/>
</dbReference>
<dbReference type="AlphaFoldDB" id="A0A7W7VDH1"/>
<keyword evidence="5" id="KW-1185">Reference proteome</keyword>
<dbReference type="PANTHER" id="PTHR46696:SF4">
    <property type="entry name" value="BIOTIN BIOSYNTHESIS CYTOCHROME P450"/>
    <property type="match status" value="1"/>
</dbReference>
<dbReference type="SUPFAM" id="SSF48264">
    <property type="entry name" value="Cytochrome P450"/>
    <property type="match status" value="1"/>
</dbReference>
<feature type="region of interest" description="Disordered" evidence="3">
    <location>
        <begin position="84"/>
        <end position="103"/>
    </location>
</feature>
<name>A0A7W7VDH1_9PSEU</name>
<dbReference type="GO" id="GO:0036199">
    <property type="term" value="F:cholest-4-en-3-one 26-monooxygenase activity"/>
    <property type="evidence" value="ECO:0007669"/>
    <property type="project" value="TreeGrafter"/>
</dbReference>
<sequence length="417" mass="46084">MRHTAPADAAAVDLDAVDLRDPDLYRYGDPHAVWHAMRERDPVHWQETGPGTGFWSVTRYRDVEKVLRDARTFTSEGGTLLTLLGQPDPASRQQLSTTDPPRHTEMRAPLQRLLAGRTADRHRDRVRAAARGILAPALDGEPIDFGVAVHQLPVVMFGTLMDLPEPDWTRLTELAEMAIAPDDPVHQLPSGAAATQHRAHRELFAYFQDAATARRKALGEDLLSVLLTMTVEGEPLDRGAVMANCYLMLIGSTVTVPEVPKAALVELIESGRYADWAEHPELLETGVEEALRWASPANHVLRYATAPTELGGKRIAEGDGVVVWYGSANRDEEIFPDPYTFDVRRTPNRHLTFGSGPHYCVGFAIARMTLRVLFAEMFAAFSDFELAGPVEHIASNFVAGITRLPVAGKPRPGREPW</sequence>
<dbReference type="InterPro" id="IPR017972">
    <property type="entry name" value="Cyt_P450_CS"/>
</dbReference>
<protein>
    <submittedName>
        <fullName evidence="4">Cytochrome P450</fullName>
    </submittedName>
</protein>
<gene>
    <name evidence="4" type="ORF">FHR82_002379</name>
</gene>
<organism evidence="4 5">
    <name type="scientific">Actinophytocola algeriensis</name>
    <dbReference type="NCBI Taxonomy" id="1768010"/>
    <lineage>
        <taxon>Bacteria</taxon>
        <taxon>Bacillati</taxon>
        <taxon>Actinomycetota</taxon>
        <taxon>Actinomycetes</taxon>
        <taxon>Pseudonocardiales</taxon>
        <taxon>Pseudonocardiaceae</taxon>
    </lineage>
</organism>
<dbReference type="InterPro" id="IPR002397">
    <property type="entry name" value="Cyt_P450_B"/>
</dbReference>
<evidence type="ECO:0000256" key="2">
    <source>
        <dbReference type="RuleBase" id="RU000461"/>
    </source>
</evidence>
<dbReference type="GO" id="GO:0006707">
    <property type="term" value="P:cholesterol catabolic process"/>
    <property type="evidence" value="ECO:0007669"/>
    <property type="project" value="TreeGrafter"/>
</dbReference>
<dbReference type="InterPro" id="IPR001128">
    <property type="entry name" value="Cyt_P450"/>
</dbReference>
<dbReference type="PROSITE" id="PS00086">
    <property type="entry name" value="CYTOCHROME_P450"/>
    <property type="match status" value="1"/>
</dbReference>
<dbReference type="Gene3D" id="1.10.630.10">
    <property type="entry name" value="Cytochrome P450"/>
    <property type="match status" value="1"/>
</dbReference>
<dbReference type="GO" id="GO:0020037">
    <property type="term" value="F:heme binding"/>
    <property type="evidence" value="ECO:0007669"/>
    <property type="project" value="InterPro"/>
</dbReference>
<evidence type="ECO:0000313" key="4">
    <source>
        <dbReference type="EMBL" id="MBB4906162.1"/>
    </source>
</evidence>